<reference evidence="2 3" key="1">
    <citation type="journal article" date="2021" name="Environ. Microbiol.">
        <title>Gene family expansions and transcriptome signatures uncover fungal adaptations to wood decay.</title>
        <authorList>
            <person name="Hage H."/>
            <person name="Miyauchi S."/>
            <person name="Viragh M."/>
            <person name="Drula E."/>
            <person name="Min B."/>
            <person name="Chaduli D."/>
            <person name="Navarro D."/>
            <person name="Favel A."/>
            <person name="Norest M."/>
            <person name="Lesage-Meessen L."/>
            <person name="Balint B."/>
            <person name="Merenyi Z."/>
            <person name="de Eugenio L."/>
            <person name="Morin E."/>
            <person name="Martinez A.T."/>
            <person name="Baldrian P."/>
            <person name="Stursova M."/>
            <person name="Martinez M.J."/>
            <person name="Novotny C."/>
            <person name="Magnuson J.K."/>
            <person name="Spatafora J.W."/>
            <person name="Maurice S."/>
            <person name="Pangilinan J."/>
            <person name="Andreopoulos W."/>
            <person name="LaButti K."/>
            <person name="Hundley H."/>
            <person name="Na H."/>
            <person name="Kuo A."/>
            <person name="Barry K."/>
            <person name="Lipzen A."/>
            <person name="Henrissat B."/>
            <person name="Riley R."/>
            <person name="Ahrendt S."/>
            <person name="Nagy L.G."/>
            <person name="Grigoriev I.V."/>
            <person name="Martin F."/>
            <person name="Rosso M.N."/>
        </authorList>
    </citation>
    <scope>NUCLEOTIDE SEQUENCE [LARGE SCALE GENOMIC DNA]</scope>
    <source>
        <strain evidence="2 3">CIRM-BRFM 1785</strain>
    </source>
</reference>
<sequence length="208" mass="22766">MILVHISRILLTNASPAFLRACLSSLKCLRRQHHRHAQRHIRTVPACAAILASSTTLISLPTGTVLRSPEADSQPLRPPSETAQRKIRGPSRVHIRNMRGRLLQGHVPSLYARRCRRLEPHSGSPLPPVNPAAVVVHLEVTTPLQVPVVPLVSTRDLSFAFSPPEFDDGSVERLMDTISVIGASLLVQSSATPAVLFAQLKSARTHKH</sequence>
<proteinExistence type="predicted"/>
<evidence type="ECO:0000313" key="3">
    <source>
        <dbReference type="Proteomes" id="UP000814176"/>
    </source>
</evidence>
<feature type="region of interest" description="Disordered" evidence="1">
    <location>
        <begin position="66"/>
        <end position="88"/>
    </location>
</feature>
<gene>
    <name evidence="2" type="ORF">C8Q71DRAFT_362155</name>
</gene>
<evidence type="ECO:0000256" key="1">
    <source>
        <dbReference type="SAM" id="MobiDB-lite"/>
    </source>
</evidence>
<dbReference type="EMBL" id="JADCUA010000030">
    <property type="protein sequence ID" value="KAH9830649.1"/>
    <property type="molecule type" value="Genomic_DNA"/>
</dbReference>
<protein>
    <submittedName>
        <fullName evidence="2">Uncharacterized protein</fullName>
    </submittedName>
</protein>
<comment type="caution">
    <text evidence="2">The sequence shown here is derived from an EMBL/GenBank/DDBJ whole genome shotgun (WGS) entry which is preliminary data.</text>
</comment>
<accession>A0ABQ8K1T1</accession>
<dbReference type="Proteomes" id="UP000814176">
    <property type="component" value="Unassembled WGS sequence"/>
</dbReference>
<dbReference type="RefSeq" id="XP_047773944.1">
    <property type="nucleotide sequence ID" value="XM_047918079.1"/>
</dbReference>
<organism evidence="2 3">
    <name type="scientific">Rhodofomes roseus</name>
    <dbReference type="NCBI Taxonomy" id="34475"/>
    <lineage>
        <taxon>Eukaryota</taxon>
        <taxon>Fungi</taxon>
        <taxon>Dikarya</taxon>
        <taxon>Basidiomycota</taxon>
        <taxon>Agaricomycotina</taxon>
        <taxon>Agaricomycetes</taxon>
        <taxon>Polyporales</taxon>
        <taxon>Rhodofomes</taxon>
    </lineage>
</organism>
<keyword evidence="3" id="KW-1185">Reference proteome</keyword>
<evidence type="ECO:0000313" key="2">
    <source>
        <dbReference type="EMBL" id="KAH9830649.1"/>
    </source>
</evidence>
<dbReference type="GeneID" id="71998811"/>
<name>A0ABQ8K1T1_9APHY</name>